<evidence type="ECO:0000313" key="1">
    <source>
        <dbReference type="EMBL" id="MFF5922494.1"/>
    </source>
</evidence>
<keyword evidence="2" id="KW-1185">Reference proteome</keyword>
<dbReference type="Proteomes" id="UP001602370">
    <property type="component" value="Unassembled WGS sequence"/>
</dbReference>
<dbReference type="Gene3D" id="3.30.530.20">
    <property type="match status" value="1"/>
</dbReference>
<protein>
    <recommendedName>
        <fullName evidence="3">SRPBCC family protein</fullName>
    </recommendedName>
</protein>
<evidence type="ECO:0008006" key="3">
    <source>
        <dbReference type="Google" id="ProtNLM"/>
    </source>
</evidence>
<reference evidence="1 2" key="1">
    <citation type="submission" date="2024-10" db="EMBL/GenBank/DDBJ databases">
        <title>The Natural Products Discovery Center: Release of the First 8490 Sequenced Strains for Exploring Actinobacteria Biosynthetic Diversity.</title>
        <authorList>
            <person name="Kalkreuter E."/>
            <person name="Kautsar S.A."/>
            <person name="Yang D."/>
            <person name="Bader C.D."/>
            <person name="Teijaro C.N."/>
            <person name="Fluegel L."/>
            <person name="Davis C.M."/>
            <person name="Simpson J.R."/>
            <person name="Lauterbach L."/>
            <person name="Steele A.D."/>
            <person name="Gui C."/>
            <person name="Meng S."/>
            <person name="Li G."/>
            <person name="Viehrig K."/>
            <person name="Ye F."/>
            <person name="Su P."/>
            <person name="Kiefer A.F."/>
            <person name="Nichols A."/>
            <person name="Cepeda A.J."/>
            <person name="Yan W."/>
            <person name="Fan B."/>
            <person name="Jiang Y."/>
            <person name="Adhikari A."/>
            <person name="Zheng C.-J."/>
            <person name="Schuster L."/>
            <person name="Cowan T.M."/>
            <person name="Smanski M.J."/>
            <person name="Chevrette M.G."/>
            <person name="De Carvalho L.P.S."/>
            <person name="Shen B."/>
        </authorList>
    </citation>
    <scope>NUCLEOTIDE SEQUENCE [LARGE SCALE GENOMIC DNA]</scope>
    <source>
        <strain evidence="1 2">NPDC012605</strain>
    </source>
</reference>
<organism evidence="1 2">
    <name type="scientific">Streptomyces flavochromogenes</name>
    <dbReference type="NCBI Taxonomy" id="68199"/>
    <lineage>
        <taxon>Bacteria</taxon>
        <taxon>Bacillati</taxon>
        <taxon>Actinomycetota</taxon>
        <taxon>Actinomycetes</taxon>
        <taxon>Kitasatosporales</taxon>
        <taxon>Streptomycetaceae</taxon>
        <taxon>Streptomyces</taxon>
    </lineage>
</organism>
<evidence type="ECO:0000313" key="2">
    <source>
        <dbReference type="Proteomes" id="UP001602370"/>
    </source>
</evidence>
<proteinExistence type="predicted"/>
<accession>A0ABW6XYA9</accession>
<dbReference type="SUPFAM" id="SSF55961">
    <property type="entry name" value="Bet v1-like"/>
    <property type="match status" value="1"/>
</dbReference>
<dbReference type="InterPro" id="IPR023393">
    <property type="entry name" value="START-like_dom_sf"/>
</dbReference>
<name>A0ABW6XYA9_9ACTN</name>
<dbReference type="RefSeq" id="WP_388309793.1">
    <property type="nucleotide sequence ID" value="NZ_JBIBDZ010000010.1"/>
</dbReference>
<gene>
    <name evidence="1" type="ORF">ACFY8C_29790</name>
</gene>
<sequence>MNASNESDASDGGVEGRGGLLLDDVRRMHVMVAGVRGARLVERVLPAPLPRVWQVMGDLEGGFGEFQPDMRSVRILRRDGDRVEALARSRYGLRAHFHGVLRPGWCWLQSRFLVIGMAAVEAGEGTGHTRVALTGGVRVPGHAALVPFGARHELEEAMTRLAARVG</sequence>
<comment type="caution">
    <text evidence="1">The sequence shown here is derived from an EMBL/GenBank/DDBJ whole genome shotgun (WGS) entry which is preliminary data.</text>
</comment>
<dbReference type="EMBL" id="JBIBDZ010000010">
    <property type="protein sequence ID" value="MFF5922494.1"/>
    <property type="molecule type" value="Genomic_DNA"/>
</dbReference>